<dbReference type="Proteomes" id="UP000249185">
    <property type="component" value="Unassembled WGS sequence"/>
</dbReference>
<evidence type="ECO:0000313" key="4">
    <source>
        <dbReference type="Proteomes" id="UP000249185"/>
    </source>
</evidence>
<dbReference type="Pfam" id="PF01048">
    <property type="entry name" value="PNP_UDP_1"/>
    <property type="match status" value="1"/>
</dbReference>
<dbReference type="GO" id="GO:0009116">
    <property type="term" value="P:nucleoside metabolic process"/>
    <property type="evidence" value="ECO:0007669"/>
    <property type="project" value="InterPro"/>
</dbReference>
<feature type="signal peptide" evidence="1">
    <location>
        <begin position="1"/>
        <end position="24"/>
    </location>
</feature>
<name>A0A2W5NF33_RHOSU</name>
<proteinExistence type="predicted"/>
<dbReference type="AlphaFoldDB" id="A0A2W5NF33"/>
<dbReference type="EMBL" id="QFPW01000007">
    <property type="protein sequence ID" value="PZQ49395.1"/>
    <property type="molecule type" value="Genomic_DNA"/>
</dbReference>
<protein>
    <submittedName>
        <fullName evidence="3">Phosphorylase</fullName>
    </submittedName>
</protein>
<dbReference type="InterPro" id="IPR000845">
    <property type="entry name" value="Nucleoside_phosphorylase_d"/>
</dbReference>
<dbReference type="CDD" id="cd09008">
    <property type="entry name" value="MTAN"/>
    <property type="match status" value="1"/>
</dbReference>
<feature type="chain" id="PRO_5015877248" evidence="1">
    <location>
        <begin position="25"/>
        <end position="310"/>
    </location>
</feature>
<evidence type="ECO:0000313" key="3">
    <source>
        <dbReference type="EMBL" id="PZQ49395.1"/>
    </source>
</evidence>
<comment type="caution">
    <text evidence="3">The sequence shown here is derived from an EMBL/GenBank/DDBJ whole genome shotgun (WGS) entry which is preliminary data.</text>
</comment>
<dbReference type="GO" id="GO:0003824">
    <property type="term" value="F:catalytic activity"/>
    <property type="evidence" value="ECO:0007669"/>
    <property type="project" value="InterPro"/>
</dbReference>
<organism evidence="3 4">
    <name type="scientific">Rhodovulum sulfidophilum</name>
    <name type="common">Rhodobacter sulfidophilus</name>
    <dbReference type="NCBI Taxonomy" id="35806"/>
    <lineage>
        <taxon>Bacteria</taxon>
        <taxon>Pseudomonadati</taxon>
        <taxon>Pseudomonadota</taxon>
        <taxon>Alphaproteobacteria</taxon>
        <taxon>Rhodobacterales</taxon>
        <taxon>Paracoccaceae</taxon>
        <taxon>Rhodovulum</taxon>
    </lineage>
</organism>
<evidence type="ECO:0000256" key="1">
    <source>
        <dbReference type="SAM" id="SignalP"/>
    </source>
</evidence>
<keyword evidence="1" id="KW-0732">Signal</keyword>
<dbReference type="PANTHER" id="PTHR21234:SF42">
    <property type="entry name" value="PHOSPHORYLASE SUPERFAMILY PROTEIN"/>
    <property type="match status" value="1"/>
</dbReference>
<evidence type="ECO:0000259" key="2">
    <source>
        <dbReference type="Pfam" id="PF01048"/>
    </source>
</evidence>
<dbReference type="SUPFAM" id="SSF53167">
    <property type="entry name" value="Purine and uridine phosphorylases"/>
    <property type="match status" value="1"/>
</dbReference>
<accession>A0A2W5NF33</accession>
<gene>
    <name evidence="3" type="ORF">DI556_11020</name>
</gene>
<sequence length="310" mass="32506">MSQTEPREPSAGLAPLLLGLLAMAAPVAAETLDATPRIAVISAFAPEWTVLHDRMEAPAEHRINGARFVTGTLGGAPVVLFLSGISMVNAAMTTQMALDHFAVEGIVFSGIAGGADPALAIGDVSVPAEWSQYLESAMARETAEGFVPPPWMTKQGENFGMIFPQPVGVVSARRDGIEERAFFPVDPGYLKVAERVAGEIDLATCNAENACLGHAPRIVVGGAGVSGQSFVDNAKLREWAHDVFGARVIDMESAAVAHVAYVNEVPFIAFRSLSDLAGGGEGANEMATFMSLAATNSALVVERFLAELPD</sequence>
<dbReference type="PANTHER" id="PTHR21234">
    <property type="entry name" value="PURINE NUCLEOSIDE PHOSPHORYLASE"/>
    <property type="match status" value="1"/>
</dbReference>
<feature type="domain" description="Nucleoside phosphorylase" evidence="2">
    <location>
        <begin position="37"/>
        <end position="306"/>
    </location>
</feature>
<dbReference type="InterPro" id="IPR035994">
    <property type="entry name" value="Nucleoside_phosphorylase_sf"/>
</dbReference>
<reference evidence="3 4" key="1">
    <citation type="submission" date="2017-08" db="EMBL/GenBank/DDBJ databases">
        <title>Infants hospitalized years apart are colonized by the same room-sourced microbial strains.</title>
        <authorList>
            <person name="Brooks B."/>
            <person name="Olm M.R."/>
            <person name="Firek B.A."/>
            <person name="Baker R."/>
            <person name="Thomas B.C."/>
            <person name="Morowitz M.J."/>
            <person name="Banfield J.F."/>
        </authorList>
    </citation>
    <scope>NUCLEOTIDE SEQUENCE [LARGE SCALE GENOMIC DNA]</scope>
    <source>
        <strain evidence="3">S2_005_002_R2_34</strain>
    </source>
</reference>
<dbReference type="Gene3D" id="3.40.50.1580">
    <property type="entry name" value="Nucleoside phosphorylase domain"/>
    <property type="match status" value="1"/>
</dbReference>